<keyword evidence="12" id="KW-1185">Reference proteome</keyword>
<dbReference type="GO" id="GO:0008289">
    <property type="term" value="F:lipid binding"/>
    <property type="evidence" value="ECO:0007669"/>
    <property type="project" value="InterPro"/>
</dbReference>
<dbReference type="InterPro" id="IPR043129">
    <property type="entry name" value="ATPase_NBD"/>
</dbReference>
<evidence type="ECO:0000259" key="9">
    <source>
        <dbReference type="Pfam" id="PF00349"/>
    </source>
</evidence>
<reference evidence="11" key="1">
    <citation type="submission" date="2021-01" db="EMBL/GenBank/DDBJ databases">
        <title>Metabolic potential, ecology and presence of endohyphal bacteria is reflected in genomic diversity of Mucoromycotina.</title>
        <authorList>
            <person name="Muszewska A."/>
            <person name="Okrasinska A."/>
            <person name="Steczkiewicz K."/>
            <person name="Drgas O."/>
            <person name="Orlowska M."/>
            <person name="Perlinska-Lenart U."/>
            <person name="Aleksandrzak-Piekarczyk T."/>
            <person name="Szatraj K."/>
            <person name="Zielenkiewicz U."/>
            <person name="Pilsyk S."/>
            <person name="Malc E."/>
            <person name="Mieczkowski P."/>
            <person name="Kruszewska J.S."/>
            <person name="Biernat P."/>
            <person name="Pawlowska J."/>
        </authorList>
    </citation>
    <scope>NUCLEOTIDE SEQUENCE</scope>
    <source>
        <strain evidence="11">WA0000018081</strain>
    </source>
</reference>
<dbReference type="Gene3D" id="1.10.287.2720">
    <property type="match status" value="1"/>
</dbReference>
<dbReference type="GO" id="GO:0006096">
    <property type="term" value="P:glycolytic process"/>
    <property type="evidence" value="ECO:0007669"/>
    <property type="project" value="UniProtKB-UniPathway"/>
</dbReference>
<dbReference type="InterPro" id="IPR000648">
    <property type="entry name" value="Oxysterol-bd"/>
</dbReference>
<dbReference type="GO" id="GO:0005524">
    <property type="term" value="F:ATP binding"/>
    <property type="evidence" value="ECO:0007669"/>
    <property type="project" value="UniProtKB-KW"/>
</dbReference>
<comment type="similarity">
    <text evidence="1 7">Belongs to the OSBP family.</text>
</comment>
<dbReference type="Gene3D" id="3.30.420.40">
    <property type="match status" value="1"/>
</dbReference>
<accession>A0A8H7W225</accession>
<evidence type="ECO:0000313" key="12">
    <source>
        <dbReference type="Proteomes" id="UP000613177"/>
    </source>
</evidence>
<evidence type="ECO:0000256" key="1">
    <source>
        <dbReference type="ARBA" id="ARBA00008842"/>
    </source>
</evidence>
<dbReference type="AlphaFoldDB" id="A0A8H7W225"/>
<evidence type="ECO:0000313" key="11">
    <source>
        <dbReference type="EMBL" id="KAG2237098.1"/>
    </source>
</evidence>
<dbReference type="Pfam" id="PF00349">
    <property type="entry name" value="Hexokinase_1"/>
    <property type="match status" value="2"/>
</dbReference>
<dbReference type="PROSITE" id="PS51748">
    <property type="entry name" value="HEXOKINASE_2"/>
    <property type="match status" value="1"/>
</dbReference>
<dbReference type="Gene3D" id="3.30.70.3490">
    <property type="match status" value="1"/>
</dbReference>
<dbReference type="PROSITE" id="PS01013">
    <property type="entry name" value="OSBP"/>
    <property type="match status" value="1"/>
</dbReference>
<comment type="caution">
    <text evidence="11">The sequence shown here is derived from an EMBL/GenBank/DDBJ whole genome shotgun (WGS) entry which is preliminary data.</text>
</comment>
<dbReference type="InterPro" id="IPR018494">
    <property type="entry name" value="Oxysterol-bd_CS"/>
</dbReference>
<dbReference type="InterPro" id="IPR022672">
    <property type="entry name" value="Hexokinase_N"/>
</dbReference>
<evidence type="ECO:0008006" key="13">
    <source>
        <dbReference type="Google" id="ProtNLM"/>
    </source>
</evidence>
<dbReference type="InterPro" id="IPR022673">
    <property type="entry name" value="Hexokinase_C"/>
</dbReference>
<dbReference type="PANTHER" id="PTHR19443:SF30">
    <property type="entry name" value="GLUCOKINASE-1-RELATED"/>
    <property type="match status" value="1"/>
</dbReference>
<evidence type="ECO:0000256" key="6">
    <source>
        <dbReference type="ARBA" id="ARBA00022840"/>
    </source>
</evidence>
<keyword evidence="4" id="KW-0547">Nucleotide-binding</keyword>
<dbReference type="SUPFAM" id="SSF144000">
    <property type="entry name" value="Oxysterol-binding protein-like"/>
    <property type="match status" value="1"/>
</dbReference>
<feature type="domain" description="Hexokinase C-terminal" evidence="10">
    <location>
        <begin position="552"/>
        <end position="789"/>
    </location>
</feature>
<evidence type="ECO:0000256" key="8">
    <source>
        <dbReference type="SAM" id="MobiDB-lite"/>
    </source>
</evidence>
<feature type="domain" description="Hexokinase N-terminal" evidence="9">
    <location>
        <begin position="395"/>
        <end position="460"/>
    </location>
</feature>
<evidence type="ECO:0000256" key="2">
    <source>
        <dbReference type="ARBA" id="ARBA00009225"/>
    </source>
</evidence>
<evidence type="ECO:0000256" key="7">
    <source>
        <dbReference type="RuleBase" id="RU003844"/>
    </source>
</evidence>
<dbReference type="PRINTS" id="PR00475">
    <property type="entry name" value="HEXOKINASE"/>
</dbReference>
<dbReference type="GO" id="GO:0005829">
    <property type="term" value="C:cytosol"/>
    <property type="evidence" value="ECO:0007669"/>
    <property type="project" value="TreeGrafter"/>
</dbReference>
<dbReference type="Proteomes" id="UP000613177">
    <property type="component" value="Unassembled WGS sequence"/>
</dbReference>
<dbReference type="GO" id="GO:0005739">
    <property type="term" value="C:mitochondrion"/>
    <property type="evidence" value="ECO:0007669"/>
    <property type="project" value="TreeGrafter"/>
</dbReference>
<dbReference type="Pfam" id="PF03727">
    <property type="entry name" value="Hexokinase_2"/>
    <property type="match status" value="1"/>
</dbReference>
<dbReference type="Gene3D" id="3.40.367.20">
    <property type="match status" value="1"/>
</dbReference>
<keyword evidence="3" id="KW-0808">Transferase</keyword>
<evidence type="ECO:0000256" key="3">
    <source>
        <dbReference type="ARBA" id="ARBA00022679"/>
    </source>
</evidence>
<dbReference type="Gene3D" id="2.40.160.120">
    <property type="match status" value="1"/>
</dbReference>
<protein>
    <recommendedName>
        <fullName evidence="13">Hexokinase</fullName>
    </recommendedName>
</protein>
<feature type="domain" description="Hexokinase N-terminal" evidence="9">
    <location>
        <begin position="470"/>
        <end position="544"/>
    </location>
</feature>
<evidence type="ECO:0000256" key="4">
    <source>
        <dbReference type="ARBA" id="ARBA00022741"/>
    </source>
</evidence>
<dbReference type="GO" id="GO:0006006">
    <property type="term" value="P:glucose metabolic process"/>
    <property type="evidence" value="ECO:0007669"/>
    <property type="project" value="TreeGrafter"/>
</dbReference>
<dbReference type="PANTHER" id="PTHR19443">
    <property type="entry name" value="HEXOKINASE"/>
    <property type="match status" value="1"/>
</dbReference>
<dbReference type="GO" id="GO:0004340">
    <property type="term" value="F:glucokinase activity"/>
    <property type="evidence" value="ECO:0007669"/>
    <property type="project" value="TreeGrafter"/>
</dbReference>
<sequence length="797" mass="90233">MISSSHAEEMNNIHKIPTEQKSAFYSFLQSLGTFTGDISALTCPAFLLAPESITEYSNYWAAQPELFAAIPESDNEVDRLLALIKWFISYLNATYIRRVPKGQWEKKPLNPALGEQWFMTWCDVDGCGETEVLCEQVSHHPPVTAFYIENKKAGVVLNGYSGQKTRILNATLVCDQTGHEVVTLSSRNNETYLFTSPALTIRAPYVELIGTTCIQASTGYYASIEYSSRGWISGEKNHFRCLIRKNDDALKDILYKIEGQWSGKSSIIDYKTKECRQFLDTGILESARAKYKPFQDMGEMETHRIWQKVSEAIRNNDSVLAGTEKSNIENQKRAEEKERRDKGLKWEPHYFEWVDNEPQVEKLRNMLNQVIRYKGGYDAISQNGNWIFKEERKKYKNLEKQFDLNTEQLRKVSKLLQDEMKNGLAKCDRSCNVPMLPTWIVSHPTGQEVGEYIGLDLSDSFLTFVNKADYRNPLHLGVCISFPLRQTAMNNAYVERWTKDFEITGARNKNLVELLQTALHSREIPVIVKAAVNGAAGCLLAHSYRSLDTLLSCTVSTGTNAAYWEKISKVGKLKDRFPSQNDGEMIVTTEWGGFGDTRSENVPHTFYDIRVNRQSVNPGVHVFEKMVAGLYLGEIVRLILVDFTDRRLLFDAQYSTEMNKPYSFESAYMSAIESDDTSELEGTKHLLEHVMNLKSTTLQDRKTVKRICEMVGKRAARLIAAAMSAIISKRDALEQGLSISVEGTVYEFYPNFPARVNTALQELYGENFERINIGITRDGSGVGAALAAMLASNNPKA</sequence>
<dbReference type="SUPFAM" id="SSF53067">
    <property type="entry name" value="Actin-like ATPase domain"/>
    <property type="match status" value="2"/>
</dbReference>
<organism evidence="11 12">
    <name type="scientific">Thamnidium elegans</name>
    <dbReference type="NCBI Taxonomy" id="101142"/>
    <lineage>
        <taxon>Eukaryota</taxon>
        <taxon>Fungi</taxon>
        <taxon>Fungi incertae sedis</taxon>
        <taxon>Mucoromycota</taxon>
        <taxon>Mucoromycotina</taxon>
        <taxon>Mucoromycetes</taxon>
        <taxon>Mucorales</taxon>
        <taxon>Mucorineae</taxon>
        <taxon>Mucoraceae</taxon>
        <taxon>Thamnidium</taxon>
    </lineage>
</organism>
<dbReference type="InterPro" id="IPR001312">
    <property type="entry name" value="Hexokinase"/>
</dbReference>
<evidence type="ECO:0000256" key="5">
    <source>
        <dbReference type="ARBA" id="ARBA00022777"/>
    </source>
</evidence>
<feature type="compositionally biased region" description="Basic and acidic residues" evidence="8">
    <location>
        <begin position="326"/>
        <end position="340"/>
    </location>
</feature>
<dbReference type="InterPro" id="IPR037239">
    <property type="entry name" value="OSBP_sf"/>
</dbReference>
<gene>
    <name evidence="11" type="ORF">INT48_004599</name>
</gene>
<name>A0A8H7W225_9FUNG</name>
<dbReference type="GO" id="GO:0008865">
    <property type="term" value="F:fructokinase activity"/>
    <property type="evidence" value="ECO:0007669"/>
    <property type="project" value="TreeGrafter"/>
</dbReference>
<dbReference type="GO" id="GO:0005536">
    <property type="term" value="F:D-glucose binding"/>
    <property type="evidence" value="ECO:0007669"/>
    <property type="project" value="InterPro"/>
</dbReference>
<dbReference type="Pfam" id="PF01237">
    <property type="entry name" value="Oxysterol_BP"/>
    <property type="match status" value="1"/>
</dbReference>
<dbReference type="UniPathway" id="UPA00109">
    <property type="reaction ID" value="UER00180"/>
</dbReference>
<dbReference type="EMBL" id="JAEPRE010000009">
    <property type="protein sequence ID" value="KAG2237098.1"/>
    <property type="molecule type" value="Genomic_DNA"/>
</dbReference>
<proteinExistence type="inferred from homology"/>
<comment type="similarity">
    <text evidence="2">Belongs to the hexokinase family.</text>
</comment>
<keyword evidence="6" id="KW-0067">ATP-binding</keyword>
<keyword evidence="5" id="KW-0418">Kinase</keyword>
<feature type="region of interest" description="Disordered" evidence="8">
    <location>
        <begin position="320"/>
        <end position="340"/>
    </location>
</feature>
<dbReference type="GO" id="GO:0001678">
    <property type="term" value="P:intracellular glucose homeostasis"/>
    <property type="evidence" value="ECO:0007669"/>
    <property type="project" value="InterPro"/>
</dbReference>
<evidence type="ECO:0000259" key="10">
    <source>
        <dbReference type="Pfam" id="PF03727"/>
    </source>
</evidence>